<keyword evidence="2" id="KW-1185">Reference proteome</keyword>
<proteinExistence type="predicted"/>
<evidence type="ECO:0000313" key="2">
    <source>
        <dbReference type="Proteomes" id="UP000474778"/>
    </source>
</evidence>
<protein>
    <submittedName>
        <fullName evidence="1">Uncharacterized protein</fullName>
    </submittedName>
</protein>
<name>A0A6L7HZV6_9GAMM</name>
<sequence length="129" mass="14559">MGNSLLKAGLWCFAIGLGLWGSPCLAERLRAPDFVPCGRDQLTSWQGEVFNYHRSETQLAFGVRTVDGTLEHLDIAYTLEQMRLNGGLFTLPDWKRLELSPGMLKPSVQVRVWRCDNAGAISFMIDWLE</sequence>
<organism evidence="1 2">
    <name type="scientific">Shewanella insulae</name>
    <dbReference type="NCBI Taxonomy" id="2681496"/>
    <lineage>
        <taxon>Bacteria</taxon>
        <taxon>Pseudomonadati</taxon>
        <taxon>Pseudomonadota</taxon>
        <taxon>Gammaproteobacteria</taxon>
        <taxon>Alteromonadales</taxon>
        <taxon>Shewanellaceae</taxon>
        <taxon>Shewanella</taxon>
    </lineage>
</organism>
<dbReference type="EMBL" id="WRPA01000013">
    <property type="protein sequence ID" value="MXR69849.1"/>
    <property type="molecule type" value="Genomic_DNA"/>
</dbReference>
<dbReference type="RefSeq" id="WP_160797349.1">
    <property type="nucleotide sequence ID" value="NZ_WRPA01000013.1"/>
</dbReference>
<accession>A0A6L7HZV6</accession>
<dbReference type="AlphaFoldDB" id="A0A6L7HZV6"/>
<gene>
    <name evidence="1" type="ORF">GNT65_14395</name>
</gene>
<evidence type="ECO:0000313" key="1">
    <source>
        <dbReference type="EMBL" id="MXR69849.1"/>
    </source>
</evidence>
<dbReference type="Proteomes" id="UP000474778">
    <property type="component" value="Unassembled WGS sequence"/>
</dbReference>
<reference evidence="1 2" key="1">
    <citation type="submission" date="2019-12" db="EMBL/GenBank/DDBJ databases">
        <title>Shewanella insulae sp. nov., isolated from a tidal flat.</title>
        <authorList>
            <person name="Yoon J.-H."/>
        </authorList>
    </citation>
    <scope>NUCLEOTIDE SEQUENCE [LARGE SCALE GENOMIC DNA]</scope>
    <source>
        <strain evidence="1 2">JBTF-M18</strain>
    </source>
</reference>
<comment type="caution">
    <text evidence="1">The sequence shown here is derived from an EMBL/GenBank/DDBJ whole genome shotgun (WGS) entry which is preliminary data.</text>
</comment>